<dbReference type="EMBL" id="FMUX01000001">
    <property type="protein sequence ID" value="SCX81600.1"/>
    <property type="molecule type" value="Genomic_DNA"/>
</dbReference>
<accession>A0A1G5AUV2</accession>
<keyword evidence="2" id="KW-1185">Reference proteome</keyword>
<dbReference type="RefSeq" id="WP_175469439.1">
    <property type="nucleotide sequence ID" value="NZ_FMUX01000001.1"/>
</dbReference>
<evidence type="ECO:0000313" key="1">
    <source>
        <dbReference type="EMBL" id="SCX81600.1"/>
    </source>
</evidence>
<sequence>MNTTQHCPGHEPFKSIQPIEVTCKKCGTVNEVFSDEVEKTHTCRSCKEILDVKKATR</sequence>
<dbReference type="AlphaFoldDB" id="A0A1G5AUV2"/>
<protein>
    <submittedName>
        <fullName evidence="1">Uncharacterized protein</fullName>
    </submittedName>
</protein>
<reference evidence="1 2" key="1">
    <citation type="submission" date="2016-10" db="EMBL/GenBank/DDBJ databases">
        <authorList>
            <person name="de Groot N.N."/>
        </authorList>
    </citation>
    <scope>NUCLEOTIDE SEQUENCE [LARGE SCALE GENOMIC DNA]</scope>
    <source>
        <strain evidence="1 2">AA1</strain>
    </source>
</reference>
<proteinExistence type="predicted"/>
<dbReference type="Proteomes" id="UP000198870">
    <property type="component" value="Unassembled WGS sequence"/>
</dbReference>
<organism evidence="1 2">
    <name type="scientific">Desulfoluna spongiiphila</name>
    <dbReference type="NCBI Taxonomy" id="419481"/>
    <lineage>
        <taxon>Bacteria</taxon>
        <taxon>Pseudomonadati</taxon>
        <taxon>Thermodesulfobacteriota</taxon>
        <taxon>Desulfobacteria</taxon>
        <taxon>Desulfobacterales</taxon>
        <taxon>Desulfolunaceae</taxon>
        <taxon>Desulfoluna</taxon>
    </lineage>
</organism>
<evidence type="ECO:0000313" key="2">
    <source>
        <dbReference type="Proteomes" id="UP000198870"/>
    </source>
</evidence>
<gene>
    <name evidence="1" type="ORF">SAMN05216233_101462</name>
</gene>
<name>A0A1G5AUV2_9BACT</name>